<keyword evidence="1" id="KW-0812">Transmembrane</keyword>
<dbReference type="InterPro" id="IPR048789">
    <property type="entry name" value="CATSPERB_C"/>
</dbReference>
<dbReference type="Pfam" id="PF15149">
    <property type="entry name" value="CATSPERB_C"/>
    <property type="match status" value="2"/>
</dbReference>
<dbReference type="EMBL" id="EAAA01003014">
    <property type="status" value="NOT_ANNOTATED_CDS"/>
    <property type="molecule type" value="Genomic_DNA"/>
</dbReference>
<evidence type="ECO:0000259" key="2">
    <source>
        <dbReference type="Pfam" id="PF15149"/>
    </source>
</evidence>
<feature type="domain" description="Cation channel sperm-associated protein subunit beta C-terminal" evidence="2">
    <location>
        <begin position="81"/>
        <end position="245"/>
    </location>
</feature>
<feature type="domain" description="Cation channel sperm-associated protein subunit beta C-terminal" evidence="2">
    <location>
        <begin position="280"/>
        <end position="367"/>
    </location>
</feature>
<dbReference type="OMA" id="YTHNEDS"/>
<dbReference type="Proteomes" id="UP000008144">
    <property type="component" value="Chromosome 9"/>
</dbReference>
<proteinExistence type="predicted"/>
<dbReference type="AlphaFoldDB" id="F7ASC5"/>
<keyword evidence="1" id="KW-1133">Transmembrane helix</keyword>
<sequence length="416" mass="47539">MKNDNSIIPTGNSMVSITMGNPQIFKFELNEYRASKFVHLVQVVLTARYNIKGVSSISFNLKSVRSPCSVTSYTLLIVADCPISKQLHFEYSSLLITAKETVPVQDYVSSNVSTYELLQELPRNYRPPSSMAVAIPISGNVYNVHPQTISDERFMTYSYSAKRRLKGFCDNKLNRTSCSCTSAHKFSSLEKYSDCREKVYKVLYDYTYKLNFSMLHNKMHYTHNEDSEDISKYLIYIEEVNGRDDTVYFASDNADTFCSTKPNQVLCRSRVDEHTPPDSESAKLLNFLTSGKTKRVFNASQLSIKFLGMGLFHFRVTLATGYSFCSLQDEFQAYVINPPLPFPTGTIIRLTVSFSMGAVMVAIYMRLIFKKYNKEDKNVESNVQSVNNHHRRPRMSIVTEEDMKALRSKLRSSFQA</sequence>
<dbReference type="STRING" id="7719.ENSCINP00000013724"/>
<keyword evidence="1" id="KW-0472">Membrane</keyword>
<dbReference type="InParanoid" id="F7ASC5"/>
<dbReference type="GO" id="GO:0036128">
    <property type="term" value="C:CatSper complex"/>
    <property type="evidence" value="ECO:0007669"/>
    <property type="project" value="InterPro"/>
</dbReference>
<organism evidence="3 4">
    <name type="scientific">Ciona intestinalis</name>
    <name type="common">Transparent sea squirt</name>
    <name type="synonym">Ascidia intestinalis</name>
    <dbReference type="NCBI Taxonomy" id="7719"/>
    <lineage>
        <taxon>Eukaryota</taxon>
        <taxon>Metazoa</taxon>
        <taxon>Chordata</taxon>
        <taxon>Tunicata</taxon>
        <taxon>Ascidiacea</taxon>
        <taxon>Phlebobranchia</taxon>
        <taxon>Cionidae</taxon>
        <taxon>Ciona</taxon>
    </lineage>
</organism>
<dbReference type="InterPro" id="IPR028748">
    <property type="entry name" value="CATSPERB"/>
</dbReference>
<evidence type="ECO:0000256" key="1">
    <source>
        <dbReference type="SAM" id="Phobius"/>
    </source>
</evidence>
<feature type="transmembrane region" description="Helical" evidence="1">
    <location>
        <begin position="347"/>
        <end position="369"/>
    </location>
</feature>
<dbReference type="GeneTree" id="ENSGT00390000008198"/>
<reference evidence="3" key="4">
    <citation type="submission" date="2025-09" db="UniProtKB">
        <authorList>
            <consortium name="Ensembl"/>
        </authorList>
    </citation>
    <scope>IDENTIFICATION</scope>
</reference>
<dbReference type="PANTHER" id="PTHR14705">
    <property type="entry name" value="CATION CHANNEL SPERM-ASSOCIATED PROTEIN SUBUNIT BETA"/>
    <property type="match status" value="1"/>
</dbReference>
<dbReference type="HOGENOM" id="CLU_660476_0_0_1"/>
<dbReference type="Ensembl" id="ENSCINT00000013724.3">
    <property type="protein sequence ID" value="ENSCINP00000013724.3"/>
    <property type="gene ID" value="ENSCING00000006690.3"/>
</dbReference>
<dbReference type="PANTHER" id="PTHR14705:SF0">
    <property type="entry name" value="CATION CHANNEL SPERM-ASSOCIATED AUXILIARY SUBUNIT BETA"/>
    <property type="match status" value="1"/>
</dbReference>
<keyword evidence="4" id="KW-1185">Reference proteome</keyword>
<name>F7ASC5_CIOIN</name>
<reference evidence="3" key="2">
    <citation type="journal article" date="2008" name="Genome Biol.">
        <title>Improved genome assembly and evidence-based global gene model set for the chordate Ciona intestinalis: new insight into intron and operon populations.</title>
        <authorList>
            <person name="Satou Y."/>
            <person name="Mineta K."/>
            <person name="Ogasawara M."/>
            <person name="Sasakura Y."/>
            <person name="Shoguchi E."/>
            <person name="Ueno K."/>
            <person name="Yamada L."/>
            <person name="Matsumoto J."/>
            <person name="Wasserscheid J."/>
            <person name="Dewar K."/>
            <person name="Wiley G.B."/>
            <person name="Macmil S.L."/>
            <person name="Roe B.A."/>
            <person name="Zeller R.W."/>
            <person name="Hastings K.E."/>
            <person name="Lemaire P."/>
            <person name="Lindquist E."/>
            <person name="Endo T."/>
            <person name="Hotta K."/>
            <person name="Inaba K."/>
        </authorList>
    </citation>
    <scope>NUCLEOTIDE SEQUENCE [LARGE SCALE GENOMIC DNA]</scope>
    <source>
        <strain evidence="3">wild type</strain>
    </source>
</reference>
<reference evidence="4" key="1">
    <citation type="journal article" date="2002" name="Science">
        <title>The draft genome of Ciona intestinalis: insights into chordate and vertebrate origins.</title>
        <authorList>
            <person name="Dehal P."/>
            <person name="Satou Y."/>
            <person name="Campbell R.K."/>
            <person name="Chapman J."/>
            <person name="Degnan B."/>
            <person name="De Tomaso A."/>
            <person name="Davidson B."/>
            <person name="Di Gregorio A."/>
            <person name="Gelpke M."/>
            <person name="Goodstein D.M."/>
            <person name="Harafuji N."/>
            <person name="Hastings K.E."/>
            <person name="Ho I."/>
            <person name="Hotta K."/>
            <person name="Huang W."/>
            <person name="Kawashima T."/>
            <person name="Lemaire P."/>
            <person name="Martinez D."/>
            <person name="Meinertzhagen I.A."/>
            <person name="Necula S."/>
            <person name="Nonaka M."/>
            <person name="Putnam N."/>
            <person name="Rash S."/>
            <person name="Saiga H."/>
            <person name="Satake M."/>
            <person name="Terry A."/>
            <person name="Yamada L."/>
            <person name="Wang H.G."/>
            <person name="Awazu S."/>
            <person name="Azumi K."/>
            <person name="Boore J."/>
            <person name="Branno M."/>
            <person name="Chin-Bow S."/>
            <person name="DeSantis R."/>
            <person name="Doyle S."/>
            <person name="Francino P."/>
            <person name="Keys D.N."/>
            <person name="Haga S."/>
            <person name="Hayashi H."/>
            <person name="Hino K."/>
            <person name="Imai K.S."/>
            <person name="Inaba K."/>
            <person name="Kano S."/>
            <person name="Kobayashi K."/>
            <person name="Kobayashi M."/>
            <person name="Lee B.I."/>
            <person name="Makabe K.W."/>
            <person name="Manohar C."/>
            <person name="Matassi G."/>
            <person name="Medina M."/>
            <person name="Mochizuki Y."/>
            <person name="Mount S."/>
            <person name="Morishita T."/>
            <person name="Miura S."/>
            <person name="Nakayama A."/>
            <person name="Nishizaka S."/>
            <person name="Nomoto H."/>
            <person name="Ohta F."/>
            <person name="Oishi K."/>
            <person name="Rigoutsos I."/>
            <person name="Sano M."/>
            <person name="Sasaki A."/>
            <person name="Sasakura Y."/>
            <person name="Shoguchi E."/>
            <person name="Shin-i T."/>
            <person name="Spagnuolo A."/>
            <person name="Stainier D."/>
            <person name="Suzuki M.M."/>
            <person name="Tassy O."/>
            <person name="Takatori N."/>
            <person name="Tokuoka M."/>
            <person name="Yagi K."/>
            <person name="Yoshizaki F."/>
            <person name="Wada S."/>
            <person name="Zhang C."/>
            <person name="Hyatt P.D."/>
            <person name="Larimer F."/>
            <person name="Detter C."/>
            <person name="Doggett N."/>
            <person name="Glavina T."/>
            <person name="Hawkins T."/>
            <person name="Richardson P."/>
            <person name="Lucas S."/>
            <person name="Kohara Y."/>
            <person name="Levine M."/>
            <person name="Satoh N."/>
            <person name="Rokhsar D.S."/>
        </authorList>
    </citation>
    <scope>NUCLEOTIDE SEQUENCE [LARGE SCALE GENOMIC DNA]</scope>
</reference>
<protein>
    <recommendedName>
        <fullName evidence="2">Cation channel sperm-associated protein subunit beta C-terminal domain-containing protein</fullName>
    </recommendedName>
</protein>
<accession>F7ASC5</accession>
<evidence type="ECO:0000313" key="4">
    <source>
        <dbReference type="Proteomes" id="UP000008144"/>
    </source>
</evidence>
<reference evidence="3" key="3">
    <citation type="submission" date="2025-08" db="UniProtKB">
        <authorList>
            <consortium name="Ensembl"/>
        </authorList>
    </citation>
    <scope>IDENTIFICATION</scope>
</reference>
<evidence type="ECO:0000313" key="3">
    <source>
        <dbReference type="Ensembl" id="ENSCINP00000013724.3"/>
    </source>
</evidence>